<evidence type="ECO:0000256" key="3">
    <source>
        <dbReference type="ARBA" id="ARBA00008281"/>
    </source>
</evidence>
<keyword evidence="12" id="KW-1185">Reference proteome</keyword>
<evidence type="ECO:0000256" key="1">
    <source>
        <dbReference type="ARBA" id="ARBA00002254"/>
    </source>
</evidence>
<evidence type="ECO:0000313" key="11">
    <source>
        <dbReference type="EMBL" id="SFJ90817.1"/>
    </source>
</evidence>
<dbReference type="OrthoDB" id="2156763at2"/>
<evidence type="ECO:0000256" key="10">
    <source>
        <dbReference type="RuleBase" id="RU364125"/>
    </source>
</evidence>
<keyword evidence="11" id="KW-0969">Cilium</keyword>
<dbReference type="Pfam" id="PF03748">
    <property type="entry name" value="FliL"/>
    <property type="match status" value="1"/>
</dbReference>
<accession>A0A1I3V9A9</accession>
<gene>
    <name evidence="11" type="ORF">SAMN04488569_100257</name>
</gene>
<comment type="function">
    <text evidence="1 10">Controls the rotational direction of flagella during chemotaxis.</text>
</comment>
<evidence type="ECO:0000256" key="8">
    <source>
        <dbReference type="ARBA" id="ARBA00022989"/>
    </source>
</evidence>
<dbReference type="RefSeq" id="WP_072695009.1">
    <property type="nucleotide sequence ID" value="NZ_FOSJ01000002.1"/>
</dbReference>
<dbReference type="GO" id="GO:0009425">
    <property type="term" value="C:bacterial-type flagellum basal body"/>
    <property type="evidence" value="ECO:0007669"/>
    <property type="project" value="InterPro"/>
</dbReference>
<evidence type="ECO:0000256" key="2">
    <source>
        <dbReference type="ARBA" id="ARBA00004162"/>
    </source>
</evidence>
<dbReference type="Proteomes" id="UP000199589">
    <property type="component" value="Unassembled WGS sequence"/>
</dbReference>
<dbReference type="GO" id="GO:0005886">
    <property type="term" value="C:plasma membrane"/>
    <property type="evidence" value="ECO:0007669"/>
    <property type="project" value="UniProtKB-SubCell"/>
</dbReference>
<keyword evidence="11" id="KW-0966">Cell projection</keyword>
<dbReference type="AlphaFoldDB" id="A0A1I3V9A9"/>
<dbReference type="EMBL" id="FOSJ01000002">
    <property type="protein sequence ID" value="SFJ90817.1"/>
    <property type="molecule type" value="Genomic_DNA"/>
</dbReference>
<keyword evidence="8 10" id="KW-1133">Transmembrane helix</keyword>
<evidence type="ECO:0000256" key="4">
    <source>
        <dbReference type="ARBA" id="ARBA00022475"/>
    </source>
</evidence>
<keyword evidence="4 10" id="KW-1003">Cell membrane</keyword>
<dbReference type="PANTHER" id="PTHR35091:SF2">
    <property type="entry name" value="FLAGELLAR PROTEIN FLIL"/>
    <property type="match status" value="1"/>
</dbReference>
<organism evidence="11 12">
    <name type="scientific">Marinilactibacillus piezotolerans</name>
    <dbReference type="NCBI Taxonomy" id="258723"/>
    <lineage>
        <taxon>Bacteria</taxon>
        <taxon>Bacillati</taxon>
        <taxon>Bacillota</taxon>
        <taxon>Bacilli</taxon>
        <taxon>Lactobacillales</taxon>
        <taxon>Carnobacteriaceae</taxon>
        <taxon>Marinilactibacillus</taxon>
    </lineage>
</organism>
<name>A0A1I3V9A9_9LACT</name>
<keyword evidence="7 10" id="KW-0283">Flagellar rotation</keyword>
<dbReference type="GO" id="GO:0006935">
    <property type="term" value="P:chemotaxis"/>
    <property type="evidence" value="ECO:0007669"/>
    <property type="project" value="UniProtKB-KW"/>
</dbReference>
<evidence type="ECO:0000256" key="7">
    <source>
        <dbReference type="ARBA" id="ARBA00022779"/>
    </source>
</evidence>
<evidence type="ECO:0000256" key="9">
    <source>
        <dbReference type="ARBA" id="ARBA00023136"/>
    </source>
</evidence>
<dbReference type="GO" id="GO:0071978">
    <property type="term" value="P:bacterial-type flagellum-dependent swarming motility"/>
    <property type="evidence" value="ECO:0007669"/>
    <property type="project" value="TreeGrafter"/>
</dbReference>
<comment type="subcellular location">
    <subcellularLocation>
        <location evidence="2">Cell membrane</location>
        <topology evidence="2">Single-pass membrane protein</topology>
    </subcellularLocation>
</comment>
<evidence type="ECO:0000256" key="5">
    <source>
        <dbReference type="ARBA" id="ARBA00022500"/>
    </source>
</evidence>
<sequence>MANNPTVAADTKNKGSKSKVIIISLAVVILLLGGFVGYSLLSDSSEIPFISKLTEEPEPVEVQVPLEEFLINVSDENGNDTAIVKLEVSVSSYEEGAEELINQEIAKVRDAVIHVVSNESIDTLLKRENGSFIIKNDLKNRINESFGEDIIDEVYITNILTQN</sequence>
<keyword evidence="5 10" id="KW-0145">Chemotaxis</keyword>
<dbReference type="InterPro" id="IPR005503">
    <property type="entry name" value="FliL"/>
</dbReference>
<protein>
    <recommendedName>
        <fullName evidence="10">Flagellar protein FliL</fullName>
    </recommendedName>
</protein>
<evidence type="ECO:0000256" key="6">
    <source>
        <dbReference type="ARBA" id="ARBA00022692"/>
    </source>
</evidence>
<reference evidence="12" key="1">
    <citation type="submission" date="2016-10" db="EMBL/GenBank/DDBJ databases">
        <authorList>
            <person name="Varghese N."/>
            <person name="Submissions S."/>
        </authorList>
    </citation>
    <scope>NUCLEOTIDE SEQUENCE [LARGE SCALE GENOMIC DNA]</scope>
    <source>
        <strain evidence="12">DSM 16108</strain>
    </source>
</reference>
<keyword evidence="9 10" id="KW-0472">Membrane</keyword>
<keyword evidence="6 10" id="KW-0812">Transmembrane</keyword>
<feature type="transmembrane region" description="Helical" evidence="10">
    <location>
        <begin position="20"/>
        <end position="41"/>
    </location>
</feature>
<proteinExistence type="inferred from homology"/>
<dbReference type="PANTHER" id="PTHR35091">
    <property type="entry name" value="FLAGELLAR PROTEIN FLIL"/>
    <property type="match status" value="1"/>
</dbReference>
<comment type="similarity">
    <text evidence="3 10">Belongs to the FliL family.</text>
</comment>
<evidence type="ECO:0000313" key="12">
    <source>
        <dbReference type="Proteomes" id="UP000199589"/>
    </source>
</evidence>
<keyword evidence="11" id="KW-0282">Flagellum</keyword>